<reference evidence="7" key="2">
    <citation type="journal article" date="2023" name="BMC Genomics">
        <title>Pest status, molecular evolution, and epigenetic factors derived from the genome assembly of Frankliniella fusca, a thysanopteran phytovirus vector.</title>
        <authorList>
            <person name="Catto M.A."/>
            <person name="Labadie P.E."/>
            <person name="Jacobson A.L."/>
            <person name="Kennedy G.G."/>
            <person name="Srinivasan R."/>
            <person name="Hunt B.G."/>
        </authorList>
    </citation>
    <scope>NUCLEOTIDE SEQUENCE</scope>
    <source>
        <strain evidence="7">PL_HMW_Pooled</strain>
    </source>
</reference>
<evidence type="ECO:0000313" key="8">
    <source>
        <dbReference type="Proteomes" id="UP001219518"/>
    </source>
</evidence>
<feature type="transmembrane region" description="Helical" evidence="6">
    <location>
        <begin position="170"/>
        <end position="192"/>
    </location>
</feature>
<dbReference type="Pfam" id="PF08395">
    <property type="entry name" value="7tm_7"/>
    <property type="match status" value="1"/>
</dbReference>
<evidence type="ECO:0000256" key="1">
    <source>
        <dbReference type="ARBA" id="ARBA00004651"/>
    </source>
</evidence>
<dbReference type="AlphaFoldDB" id="A0AAE1LCH5"/>
<dbReference type="GO" id="GO:0050909">
    <property type="term" value="P:sensory perception of taste"/>
    <property type="evidence" value="ECO:0007669"/>
    <property type="project" value="InterPro"/>
</dbReference>
<evidence type="ECO:0000256" key="2">
    <source>
        <dbReference type="ARBA" id="ARBA00022475"/>
    </source>
</evidence>
<gene>
    <name evidence="7" type="ORF">KUF71_005379</name>
</gene>
<organism evidence="7 8">
    <name type="scientific">Frankliniella fusca</name>
    <dbReference type="NCBI Taxonomy" id="407009"/>
    <lineage>
        <taxon>Eukaryota</taxon>
        <taxon>Metazoa</taxon>
        <taxon>Ecdysozoa</taxon>
        <taxon>Arthropoda</taxon>
        <taxon>Hexapoda</taxon>
        <taxon>Insecta</taxon>
        <taxon>Pterygota</taxon>
        <taxon>Neoptera</taxon>
        <taxon>Paraneoptera</taxon>
        <taxon>Thysanoptera</taxon>
        <taxon>Terebrantia</taxon>
        <taxon>Thripoidea</taxon>
        <taxon>Thripidae</taxon>
        <taxon>Frankliniella</taxon>
    </lineage>
</organism>
<evidence type="ECO:0000256" key="3">
    <source>
        <dbReference type="ARBA" id="ARBA00022692"/>
    </source>
</evidence>
<reference evidence="7" key="1">
    <citation type="submission" date="2021-07" db="EMBL/GenBank/DDBJ databases">
        <authorList>
            <person name="Catto M.A."/>
            <person name="Jacobson A."/>
            <person name="Kennedy G."/>
            <person name="Labadie P."/>
            <person name="Hunt B.G."/>
            <person name="Srinivasan R."/>
        </authorList>
    </citation>
    <scope>NUCLEOTIDE SEQUENCE</scope>
    <source>
        <strain evidence="7">PL_HMW_Pooled</strain>
        <tissue evidence="7">Head</tissue>
    </source>
</reference>
<feature type="transmembrane region" description="Helical" evidence="6">
    <location>
        <begin position="82"/>
        <end position="99"/>
    </location>
</feature>
<name>A0AAE1LCH5_9NEOP</name>
<dbReference type="GO" id="GO:0007165">
    <property type="term" value="P:signal transduction"/>
    <property type="evidence" value="ECO:0007669"/>
    <property type="project" value="UniProtKB-KW"/>
</dbReference>
<dbReference type="Proteomes" id="UP001219518">
    <property type="component" value="Unassembled WGS sequence"/>
</dbReference>
<feature type="transmembrane region" description="Helical" evidence="6">
    <location>
        <begin position="347"/>
        <end position="364"/>
    </location>
</feature>
<dbReference type="GO" id="GO:0005886">
    <property type="term" value="C:plasma membrane"/>
    <property type="evidence" value="ECO:0007669"/>
    <property type="project" value="UniProtKB-SubCell"/>
</dbReference>
<keyword evidence="6" id="KW-0807">Transducer</keyword>
<keyword evidence="2 6" id="KW-1003">Cell membrane</keyword>
<evidence type="ECO:0000256" key="5">
    <source>
        <dbReference type="ARBA" id="ARBA00023136"/>
    </source>
</evidence>
<evidence type="ECO:0000256" key="4">
    <source>
        <dbReference type="ARBA" id="ARBA00022989"/>
    </source>
</evidence>
<feature type="transmembrane region" description="Helical" evidence="6">
    <location>
        <begin position="45"/>
        <end position="62"/>
    </location>
</feature>
<keyword evidence="6 7" id="KW-0675">Receptor</keyword>
<dbReference type="InterPro" id="IPR013604">
    <property type="entry name" value="7TM_chemorcpt"/>
</dbReference>
<keyword evidence="5 6" id="KW-0472">Membrane</keyword>
<keyword evidence="3 6" id="KW-0812">Transmembrane</keyword>
<comment type="subcellular location">
    <subcellularLocation>
        <location evidence="1 6">Cell membrane</location>
        <topology evidence="1 6">Multi-pass membrane protein</topology>
    </subcellularLocation>
</comment>
<protein>
    <recommendedName>
        <fullName evidence="6">Gustatory receptor</fullName>
    </recommendedName>
</protein>
<comment type="caution">
    <text evidence="7">The sequence shown here is derived from an EMBL/GenBank/DDBJ whole genome shotgun (WGS) entry which is preliminary data.</text>
</comment>
<evidence type="ECO:0000313" key="7">
    <source>
        <dbReference type="EMBL" id="KAK3914583.1"/>
    </source>
</evidence>
<sequence>MLRQNAIAPVIWTLAAIGVMPMVVHQGAGARRGWRRLLPRTTLPLCVLIFALFSASGVQLVLDHVPLVMAQDADMDRRMMSTELIAHMLPLLGVPCGWLHSRSICRMSIDYLKTKRMIYAVTQSSGRRDARLRRLYTATTAALVALSVAMPATAYVMVDRLNLKPAHQPCLQYGLLVQTLVVWNVVIQLLQLGRLASCLRRHFARVAPAASAATVRTSRELWMRLREHYGYDDDSCHVAYVLNMLYLLCQCTFVSFEAFSFYATGDFWACLGHGTFSLMYLVEIYAVCECAHRAVYMMKEPFVAILDRMSLGRLDQETYHEVCFFYNTIITQTPTYSIRGYTALNRSFLASIFMAILSYLVFLAQCKDPTLPRP</sequence>
<proteinExistence type="inferred from homology"/>
<dbReference type="EMBL" id="JAHWGI010000383">
    <property type="protein sequence ID" value="KAK3914583.1"/>
    <property type="molecule type" value="Genomic_DNA"/>
</dbReference>
<evidence type="ECO:0000256" key="6">
    <source>
        <dbReference type="RuleBase" id="RU363108"/>
    </source>
</evidence>
<feature type="transmembrane region" description="Helical" evidence="6">
    <location>
        <begin position="135"/>
        <end position="158"/>
    </location>
</feature>
<accession>A0AAE1LCH5</accession>
<keyword evidence="8" id="KW-1185">Reference proteome</keyword>
<comment type="function">
    <text evidence="6">Gustatory receptor which mediates acceptance or avoidance behavior, depending on its substrates.</text>
</comment>
<feature type="transmembrane region" description="Helical" evidence="6">
    <location>
        <begin position="6"/>
        <end position="24"/>
    </location>
</feature>
<keyword evidence="4 6" id="KW-1133">Transmembrane helix</keyword>
<comment type="caution">
    <text evidence="6">Lacks conserved residue(s) required for the propagation of feature annotation.</text>
</comment>
<comment type="similarity">
    <text evidence="6">Belongs to the insect chemoreceptor superfamily. Gustatory receptor (GR) family.</text>
</comment>